<dbReference type="PANTHER" id="PTHR30069">
    <property type="entry name" value="TONB-DEPENDENT OUTER MEMBRANE RECEPTOR"/>
    <property type="match status" value="1"/>
</dbReference>
<evidence type="ECO:0000256" key="8">
    <source>
        <dbReference type="RuleBase" id="RU003357"/>
    </source>
</evidence>
<name>A0ABT7PP71_9BACT</name>
<evidence type="ECO:0000256" key="2">
    <source>
        <dbReference type="ARBA" id="ARBA00022448"/>
    </source>
</evidence>
<evidence type="ECO:0000256" key="7">
    <source>
        <dbReference type="ARBA" id="ARBA00023237"/>
    </source>
</evidence>
<comment type="caution">
    <text evidence="11">The sequence shown here is derived from an EMBL/GenBank/DDBJ whole genome shotgun (WGS) entry which is preliminary data.</text>
</comment>
<keyword evidence="7" id="KW-0998">Cell outer membrane</keyword>
<proteinExistence type="inferred from homology"/>
<comment type="subcellular location">
    <subcellularLocation>
        <location evidence="1">Cell outer membrane</location>
        <topology evidence="1">Multi-pass membrane protein</topology>
    </subcellularLocation>
</comment>
<dbReference type="Gene3D" id="2.170.130.10">
    <property type="entry name" value="TonB-dependent receptor, plug domain"/>
    <property type="match status" value="1"/>
</dbReference>
<sequence length="833" mass="91742">MAVCCAGQFARAEEDTGVPEEPEFRFLALAEAMANHEVLPVQFEEDNPFTAPPSETVSDQAIQPIDVGGQADFLDPSLPSNFGFADWSLISRPEFSSNTSSLVDSASFVEQLENVQGTSEVALTEAPAVEIVPASTFNLAQTPDIGETLVESSATQTVKARRRSSLGFDPKIRGFYNGQVYTSQDGSYLFPARSDLDGVFSKIDPFLIGNVQVFSGPYTVRYGSGFAFLNVDTIATPRYECGPEHHLRLGTSVRTNGGQTYNSATVFGGGESMGYFANLGFRKGSDYAAGNGLLVPSSYDAFNLFSGIGFDLDDQTRTDFRYTHIDEDSTEYAGQFFDVDGLTSDGLSNSLIHRNDRTGFSYRIDSWLSNTEFNGDTSAGSKRRPDFPVLQRVDEALTNVQQTNDNSPITFPPDPNRPFFGTVDGELLSAGIRAGMTQELDRDRTIGLGADVRYIKQQVEEFYDLNGFYDTSGNPLGTITTGLPQAEIVEPGLYTEYSFSMIDFIETAMGFRVAFAHTQADPDDLNAVSNFRDPALPPAIGPVNEDLDVSDVLLSYFLTNDIDLAPNWSLRVGGGYAERVPTLEQRYSDGLFIAIIQSGFSRVIGNPTLSKERNWQLDARVDWDYDYVRGRFGGFHSWIVDYVTYNANLVDDPQGSRLLRAINTDHATLTGFEYYGEADLVEGVQVFSSLNYLDGRDREIDQPLAGIFPLEGRLGIRLTDTTRDDRWGIEWGLRCVDNQDRLGTLSSAPGTGQTRADTAVVTLETATPGFTTSYLRGYLRPRDNVNVTFGAENLFDNNYYEHLNLRIPAEGSFGQTVVLSPGLTPYFGIEVDY</sequence>
<evidence type="ECO:0000256" key="3">
    <source>
        <dbReference type="ARBA" id="ARBA00022452"/>
    </source>
</evidence>
<dbReference type="InterPro" id="IPR039426">
    <property type="entry name" value="TonB-dep_rcpt-like"/>
</dbReference>
<reference evidence="11 12" key="1">
    <citation type="submission" date="2023-06" db="EMBL/GenBank/DDBJ databases">
        <title>Roseiconus lacunae JC819 isolated from Gulf of Mannar region, Tamil Nadu.</title>
        <authorList>
            <person name="Pk S."/>
            <person name="Ch S."/>
            <person name="Ch V.R."/>
        </authorList>
    </citation>
    <scope>NUCLEOTIDE SEQUENCE [LARGE SCALE GENOMIC DNA]</scope>
    <source>
        <strain evidence="11 12">JC819</strain>
    </source>
</reference>
<evidence type="ECO:0000259" key="10">
    <source>
        <dbReference type="Pfam" id="PF07715"/>
    </source>
</evidence>
<evidence type="ECO:0000256" key="6">
    <source>
        <dbReference type="ARBA" id="ARBA00023136"/>
    </source>
</evidence>
<keyword evidence="11" id="KW-0675">Receptor</keyword>
<comment type="similarity">
    <text evidence="8">Belongs to the TonB-dependent receptor family.</text>
</comment>
<dbReference type="Pfam" id="PF00593">
    <property type="entry name" value="TonB_dep_Rec_b-barrel"/>
    <property type="match status" value="1"/>
</dbReference>
<keyword evidence="6 8" id="KW-0472">Membrane</keyword>
<keyword evidence="2" id="KW-0813">Transport</keyword>
<dbReference type="Gene3D" id="2.40.170.20">
    <property type="entry name" value="TonB-dependent receptor, beta-barrel domain"/>
    <property type="match status" value="1"/>
</dbReference>
<dbReference type="InterPro" id="IPR000531">
    <property type="entry name" value="Beta-barrel_TonB"/>
</dbReference>
<feature type="domain" description="TonB-dependent receptor plug" evidence="10">
    <location>
        <begin position="127"/>
        <end position="225"/>
    </location>
</feature>
<feature type="domain" description="TonB-dependent receptor-like beta-barrel" evidence="9">
    <location>
        <begin position="311"/>
        <end position="794"/>
    </location>
</feature>
<dbReference type="InterPro" id="IPR037066">
    <property type="entry name" value="Plug_dom_sf"/>
</dbReference>
<keyword evidence="5 8" id="KW-0798">TonB box</keyword>
<keyword evidence="4" id="KW-0812">Transmembrane</keyword>
<evidence type="ECO:0000313" key="11">
    <source>
        <dbReference type="EMBL" id="MDM4018079.1"/>
    </source>
</evidence>
<dbReference type="InterPro" id="IPR012910">
    <property type="entry name" value="Plug_dom"/>
</dbReference>
<gene>
    <name evidence="11" type="ORF">QTN89_21705</name>
</gene>
<dbReference type="InterPro" id="IPR036942">
    <property type="entry name" value="Beta-barrel_TonB_sf"/>
</dbReference>
<protein>
    <submittedName>
        <fullName evidence="11">TonB-dependent receptor</fullName>
    </submittedName>
</protein>
<evidence type="ECO:0000259" key="9">
    <source>
        <dbReference type="Pfam" id="PF00593"/>
    </source>
</evidence>
<keyword evidence="12" id="KW-1185">Reference proteome</keyword>
<dbReference type="PANTHER" id="PTHR30069:SF49">
    <property type="entry name" value="OUTER MEMBRANE PROTEIN C"/>
    <property type="match status" value="1"/>
</dbReference>
<dbReference type="RefSeq" id="WP_289165715.1">
    <property type="nucleotide sequence ID" value="NZ_JASZZN010000018.1"/>
</dbReference>
<accession>A0ABT7PP71</accession>
<organism evidence="11 12">
    <name type="scientific">Roseiconus lacunae</name>
    <dbReference type="NCBI Taxonomy" id="2605694"/>
    <lineage>
        <taxon>Bacteria</taxon>
        <taxon>Pseudomonadati</taxon>
        <taxon>Planctomycetota</taxon>
        <taxon>Planctomycetia</taxon>
        <taxon>Pirellulales</taxon>
        <taxon>Pirellulaceae</taxon>
        <taxon>Roseiconus</taxon>
    </lineage>
</organism>
<dbReference type="EMBL" id="JASZZN010000018">
    <property type="protein sequence ID" value="MDM4018079.1"/>
    <property type="molecule type" value="Genomic_DNA"/>
</dbReference>
<keyword evidence="3" id="KW-1134">Transmembrane beta strand</keyword>
<evidence type="ECO:0000313" key="12">
    <source>
        <dbReference type="Proteomes" id="UP001239462"/>
    </source>
</evidence>
<dbReference type="Proteomes" id="UP001239462">
    <property type="component" value="Unassembled WGS sequence"/>
</dbReference>
<evidence type="ECO:0000256" key="4">
    <source>
        <dbReference type="ARBA" id="ARBA00022692"/>
    </source>
</evidence>
<evidence type="ECO:0000256" key="5">
    <source>
        <dbReference type="ARBA" id="ARBA00023077"/>
    </source>
</evidence>
<dbReference type="SUPFAM" id="SSF56935">
    <property type="entry name" value="Porins"/>
    <property type="match status" value="1"/>
</dbReference>
<dbReference type="Pfam" id="PF07715">
    <property type="entry name" value="Plug"/>
    <property type="match status" value="1"/>
</dbReference>
<evidence type="ECO:0000256" key="1">
    <source>
        <dbReference type="ARBA" id="ARBA00004571"/>
    </source>
</evidence>